<comment type="caution">
    <text evidence="2">The sequence shown here is derived from an EMBL/GenBank/DDBJ whole genome shotgun (WGS) entry which is preliminary data.</text>
</comment>
<evidence type="ECO:0008006" key="4">
    <source>
        <dbReference type="Google" id="ProtNLM"/>
    </source>
</evidence>
<dbReference type="Gene3D" id="2.60.40.2810">
    <property type="match status" value="1"/>
</dbReference>
<dbReference type="EMBL" id="JADGII010000032">
    <property type="protein sequence ID" value="MBF0637635.1"/>
    <property type="molecule type" value="Genomic_DNA"/>
</dbReference>
<gene>
    <name evidence="2" type="ORF">INT08_10685</name>
</gene>
<evidence type="ECO:0000313" key="3">
    <source>
        <dbReference type="Proteomes" id="UP000619838"/>
    </source>
</evidence>
<dbReference type="Proteomes" id="UP000619838">
    <property type="component" value="Unassembled WGS sequence"/>
</dbReference>
<sequence>LGELAGSNELFTVTVENDVPVAHDVPFLQGSLYDTATYYVEEGGTSVSGNVMEASPSTYTNSWNADEVGADAQISLTGLEYYDGSTNSWEPVPGNGKAMYGTISMTENGDFTYVPDPYSNHPAPDHLMDKFRYTIEDADGDQDQAEFGVVVADTEVTVTTAPIAGIDEASLSSGSDPSPVQPVAVTGSIEVEHQDPVDVKSFEFDPSTTIINGSETFDDLTSGGERIYYALSEDEAYITAYTYGGTGEPSADYVPPVSDYVFTLEIDTTVSGDPGYEFTLYKPLDHTDDISVDDPIEGRQIVLPFEFQIFEPDDHDKAQSVLNIKVLDDASAASKDVEVLEDQSITFTTNADGSPSNITITTEPSYGNYVVNADGTITYNPSEHFSGQDLLKYTYTNDNGTVSTEKTVSITVKPVADAPDVMDDYGITTTEDTPVALGLTAPVVTDDTDTYGAGVTGDDPERLGLITVSGIPEGAKVFKADGTLIFTGTSTDDDFTVQLDETGTDSEPIHINGVSGEVVLSIAEFNALRILPPADDATDFTVKMRVTEYEVDASGNPVNAPTDTNGETAETEVTVEVRAVTDRVDLKWIDGADESPYDQADPADDDTFGTVPDSMDEIKDTVEDGTLNKYIDEGDTLNLSQLLAFNANDPVVDHTDLTTIEQNGDDDDGSEDRWLVLDDLPAGFVVTAGGSSISPENDGTYIIPLVNNDNDLPSIIISPPSDFSGEVTDYSIALYTKDTDADTTVTTVEKSDEVSLNLYIMPQAGDVSAPDVSTSEDTPVKFLENLVVTDTSDGVGNGGLESITSITVSNVPAGWVIRDGSDAIVSDDGSGNYTIDVDAYTNYTITPPAHSSADGTVTVSVTTEDSAIVDGSMDTDTKTTDLDISIEVSPVAERIGTDSDEDGQTDDISASGDQAIADTDENGTADLQMNPSHTYQKEVLEDNWFDLSSDGQNFELKNGWDNEDADEDTYALMTPKGWDPEGNEIELSGSEFRYTVGGDEVVKQFTADPIAIPVNALGTLEFLATPNYAGEVVITVNALTVDRDDDQEGNPSALMDQKITGETELSLTILPESDLTSINTYSPGGDEDTLIPLYIRPVTEDQDGSEIIEITINGLPEGAELYYGGTEIRYKLELNGPSGDGTYSVTIGDVDNGQSFDPAAPLLILPPDDSNEDFINEISIVGTSNDSGGSNSEATVILGDIDTIPVKVDVRGVADGAVVGLDAESTTVIEGEVDADQNRISLEGLIDTVTLKDEDGSEKLSLIVKGVPAGIDLEGDGVTYIMGSGEDRIWTVSGDADSSAVENFNKASFIVPEHYSGTFRFQVTPVTTENDGDSMTGPQNPDPAESVEGNEPISLTVHVTPTTESTVSTSTGVAEDTLTQVDFSFSSNGDSDESLDWVEIDKTSLDGKRFTLFYYDTDAGGSPLMLDQAVSDGLITETVSRYHLEGDALGHIYALADADHPVPSPEDGDYTFIFSYQVTDPDLSDVGGDDVTITENVDYSLNVLAITDPVDVEAFEESKFTFTNTDAVYVVPVEGDPYVSVTGNTIVTLDVTVRQVDRDGEPVDPSDTNTPSENGADVDGTEVLDRLIIDGIPEGVTVGVYDSNGVFVMATYVGNTVDGDGNALQLNRWIVDVDEQFMADSGNPDGSVTVSVAFALDGSSTQLSDLDELVTITAESRDSGSVVVRSAENWLLKSDGFTEGDMPDDYPEDEPLGIDSIVMKAQGLIEDTPMSLDELITVSLDDNDEPTSFSLVITNPPEGTVISGMENMLIDPDGDGPQEPVTIYTASTSGTYEQLLALMQSIEVTPPVHSNDNNNPDGFQLDVTLTTYAPGGGQSSSSLEVGLPVDPRTDESLLSIDVPDSSEEDQAPDITFSVSLQPGVDTADFTTFVDGNLYLKVDDGAMDAPGKVFFGEEEASIATNIPPQLGSGTFYVVPGVSMDTTYDFTYHPEEHASGSVSVEAFLLTREYKAPETDVMLTAAESSFSVAAVNDGYDMAIADQDESDVDTTVIGDEDEKILIPVTGEGLIDTDGSENALGVVLENVPDGYLVFTGSADDPQLAANLGNGAGGSNIWSIALNPNGSLPPIYIEAPENVSGRVEDIKLTVYTSDRGEMNDPASSLEFDLVVDPVADPLELLTPTLAFGTEGERVSLNLNAGLEDMDGSETVSATFAGVGPYAAFYDNDGEFIESVAYDEETDTYTLRDIPVYDEHEGYDINNINVVQSARYVDSVDVSAWTVENDDPENPSSEMTGKFVLAIDQEESTENDDVLLYDSGADRMYDGLGGDDTLLLRDGYELDGGIRQGDDLDFGSGPALRNIEVIDMHNHSANEVQSLSAQDVLDITDGDNEIYILGDNAASGHQDKVELDSASGWTQQAGGPLTENITYGGANQSVEVYTYTNTDNDAVLKIEAGVAVL</sequence>
<evidence type="ECO:0000313" key="2">
    <source>
        <dbReference type="EMBL" id="MBF0637635.1"/>
    </source>
</evidence>
<protein>
    <recommendedName>
        <fullName evidence="4">Tandem-95 repeat protein</fullName>
    </recommendedName>
</protein>
<feature type="region of interest" description="Disordered" evidence="1">
    <location>
        <begin position="1556"/>
        <end position="1578"/>
    </location>
</feature>
<organism evidence="2 3">
    <name type="scientific">Prosthecochloris ethylica</name>
    <dbReference type="NCBI Taxonomy" id="2743976"/>
    <lineage>
        <taxon>Bacteria</taxon>
        <taxon>Pseudomonadati</taxon>
        <taxon>Chlorobiota</taxon>
        <taxon>Chlorobiia</taxon>
        <taxon>Chlorobiales</taxon>
        <taxon>Chlorobiaceae</taxon>
        <taxon>Prosthecochloris</taxon>
    </lineage>
</organism>
<name>A0ABR9XU95_9CHLB</name>
<feature type="region of interest" description="Disordered" evidence="1">
    <location>
        <begin position="591"/>
        <end position="611"/>
    </location>
</feature>
<reference evidence="2 3" key="1">
    <citation type="journal article" date="2020" name="Microorganisms">
        <title>Simultaneous Genome Sequencing of Prosthecochloris ethylica and Desulfuromonas acetoxidans within a Syntrophic Mixture Reveals Unique Pili and Protein Interactions.</title>
        <authorList>
            <person name="Kyndt J.A."/>
            <person name="Van Beeumen J.J."/>
            <person name="Meyer T.E."/>
        </authorList>
    </citation>
    <scope>NUCLEOTIDE SEQUENCE [LARGE SCALE GENOMIC DNA]</scope>
    <source>
        <strain evidence="2 3">N3</strain>
    </source>
</reference>
<feature type="region of interest" description="Disordered" evidence="1">
    <location>
        <begin position="1326"/>
        <end position="1347"/>
    </location>
</feature>
<evidence type="ECO:0000256" key="1">
    <source>
        <dbReference type="SAM" id="MobiDB-lite"/>
    </source>
</evidence>
<accession>A0ABR9XU95</accession>
<keyword evidence="3" id="KW-1185">Reference proteome</keyword>
<dbReference type="Pfam" id="PF17963">
    <property type="entry name" value="Big_9"/>
    <property type="match status" value="1"/>
</dbReference>
<feature type="non-terminal residue" evidence="2">
    <location>
        <position position="1"/>
    </location>
</feature>
<proteinExistence type="predicted"/>
<feature type="compositionally biased region" description="Acidic residues" evidence="1">
    <location>
        <begin position="591"/>
        <end position="607"/>
    </location>
</feature>